<feature type="active site" evidence="7">
    <location>
        <position position="82"/>
    </location>
</feature>
<dbReference type="PANTHER" id="PTHR10629:SF52">
    <property type="entry name" value="DNA (CYTOSINE-5)-METHYLTRANSFERASE 1"/>
    <property type="match status" value="1"/>
</dbReference>
<dbReference type="OrthoDB" id="32195at2"/>
<evidence type="ECO:0000256" key="4">
    <source>
        <dbReference type="ARBA" id="ARBA00022691"/>
    </source>
</evidence>
<dbReference type="InterPro" id="IPR029063">
    <property type="entry name" value="SAM-dependent_MTases_sf"/>
</dbReference>
<comment type="similarity">
    <text evidence="7 8">Belongs to the class I-like SAM-binding methyltransferase superfamily. C5-methyltransferase family.</text>
</comment>
<evidence type="ECO:0000256" key="6">
    <source>
        <dbReference type="ARBA" id="ARBA00047422"/>
    </source>
</evidence>
<keyword evidence="5" id="KW-0680">Restriction system</keyword>
<gene>
    <name evidence="9" type="ORF">SAMN06269250_0406</name>
</gene>
<dbReference type="NCBIfam" id="TIGR00675">
    <property type="entry name" value="dcm"/>
    <property type="match status" value="1"/>
</dbReference>
<keyword evidence="4 7" id="KW-0949">S-adenosyl-L-methionine</keyword>
<dbReference type="GO" id="GO:0003886">
    <property type="term" value="F:DNA (cytosine-5-)-methyltransferase activity"/>
    <property type="evidence" value="ECO:0007669"/>
    <property type="project" value="UniProtKB-EC"/>
</dbReference>
<dbReference type="GO" id="GO:0009307">
    <property type="term" value="P:DNA restriction-modification system"/>
    <property type="evidence" value="ECO:0007669"/>
    <property type="project" value="UniProtKB-KW"/>
</dbReference>
<dbReference type="EC" id="2.1.1.37" evidence="1"/>
<keyword evidence="2 7" id="KW-0489">Methyltransferase</keyword>
<evidence type="ECO:0000256" key="7">
    <source>
        <dbReference type="PROSITE-ProRule" id="PRU01016"/>
    </source>
</evidence>
<dbReference type="InterPro" id="IPR050390">
    <property type="entry name" value="C5-Methyltransferase"/>
</dbReference>
<dbReference type="SUPFAM" id="SSF53335">
    <property type="entry name" value="S-adenosyl-L-methionine-dependent methyltransferases"/>
    <property type="match status" value="1"/>
</dbReference>
<proteinExistence type="inferred from homology"/>
<accession>A0A286F5E5</accession>
<dbReference type="EMBL" id="OCNH01000001">
    <property type="protein sequence ID" value="SOD78326.1"/>
    <property type="molecule type" value="Genomic_DNA"/>
</dbReference>
<evidence type="ECO:0000256" key="5">
    <source>
        <dbReference type="ARBA" id="ARBA00022747"/>
    </source>
</evidence>
<evidence type="ECO:0000256" key="3">
    <source>
        <dbReference type="ARBA" id="ARBA00022679"/>
    </source>
</evidence>
<keyword evidence="3 7" id="KW-0808">Transferase</keyword>
<dbReference type="PROSITE" id="PS51679">
    <property type="entry name" value="SAM_MT_C5"/>
    <property type="match status" value="1"/>
</dbReference>
<dbReference type="InterPro" id="IPR001525">
    <property type="entry name" value="C5_MeTfrase"/>
</dbReference>
<dbReference type="PANTHER" id="PTHR10629">
    <property type="entry name" value="CYTOSINE-SPECIFIC METHYLTRANSFERASE"/>
    <property type="match status" value="1"/>
</dbReference>
<dbReference type="GO" id="GO:0003677">
    <property type="term" value="F:DNA binding"/>
    <property type="evidence" value="ECO:0007669"/>
    <property type="project" value="TreeGrafter"/>
</dbReference>
<dbReference type="Proteomes" id="UP000219452">
    <property type="component" value="Unassembled WGS sequence"/>
</dbReference>
<evidence type="ECO:0000256" key="8">
    <source>
        <dbReference type="RuleBase" id="RU000416"/>
    </source>
</evidence>
<protein>
    <recommendedName>
        <fullName evidence="1">DNA (cytosine-5-)-methyltransferase</fullName>
        <ecNumber evidence="1">2.1.1.37</ecNumber>
    </recommendedName>
</protein>
<evidence type="ECO:0000256" key="2">
    <source>
        <dbReference type="ARBA" id="ARBA00022603"/>
    </source>
</evidence>
<dbReference type="RefSeq" id="WP_097124138.1">
    <property type="nucleotide sequence ID" value="NZ_OCNH01000001.1"/>
</dbReference>
<evidence type="ECO:0000256" key="1">
    <source>
        <dbReference type="ARBA" id="ARBA00011975"/>
    </source>
</evidence>
<comment type="catalytic activity">
    <reaction evidence="6">
        <text>a 2'-deoxycytidine in DNA + S-adenosyl-L-methionine = a 5-methyl-2'-deoxycytidine in DNA + S-adenosyl-L-homocysteine + H(+)</text>
        <dbReference type="Rhea" id="RHEA:13681"/>
        <dbReference type="Rhea" id="RHEA-COMP:11369"/>
        <dbReference type="Rhea" id="RHEA-COMP:11370"/>
        <dbReference type="ChEBI" id="CHEBI:15378"/>
        <dbReference type="ChEBI" id="CHEBI:57856"/>
        <dbReference type="ChEBI" id="CHEBI:59789"/>
        <dbReference type="ChEBI" id="CHEBI:85452"/>
        <dbReference type="ChEBI" id="CHEBI:85454"/>
        <dbReference type="EC" id="2.1.1.37"/>
    </reaction>
</comment>
<dbReference type="PRINTS" id="PR00105">
    <property type="entry name" value="C5METTRFRASE"/>
</dbReference>
<dbReference type="GO" id="GO:0044027">
    <property type="term" value="P:negative regulation of gene expression via chromosomal CpG island methylation"/>
    <property type="evidence" value="ECO:0007669"/>
    <property type="project" value="TreeGrafter"/>
</dbReference>
<sequence>MKRKFTAIDLFSGCGGLSQGMIDADFEVIASVEINSDAIKAYSLNHPNTTLIQQDIREIDTKSIKRLLKRRPLHLLAGCPPCQGFSKVRKLNRKDEVFDVRNDLVLEYFRFVKELMPITIMMENVPGLETYDVFIEITKELQALGYKLDIQVVNVKDYGVPQSRERLVMVGSLIGAIKIAPGTGEKKTVRDYIEKLESISETTDALHKIVAVHTPEVLNRIKLTPKNGGSRKDLPEEYTLDCHKKPNVGFNDIYGRLRWDDYSTTITGGCLNPSKGRFLHPEEDRVITPREAALLQSFPPNYKFPLDIPKAAIALLIGNALPPKFSYQQCDNLKSHLKAKLTERMSPPEKS</sequence>
<keyword evidence="10" id="KW-1185">Reference proteome</keyword>
<dbReference type="GO" id="GO:0032259">
    <property type="term" value="P:methylation"/>
    <property type="evidence" value="ECO:0007669"/>
    <property type="project" value="UniProtKB-KW"/>
</dbReference>
<name>A0A286F5E5_9BACT</name>
<dbReference type="Gene3D" id="3.40.50.150">
    <property type="entry name" value="Vaccinia Virus protein VP39"/>
    <property type="match status" value="1"/>
</dbReference>
<dbReference type="AlphaFoldDB" id="A0A286F5E5"/>
<evidence type="ECO:0000313" key="10">
    <source>
        <dbReference type="Proteomes" id="UP000219452"/>
    </source>
</evidence>
<reference evidence="10" key="1">
    <citation type="submission" date="2017-09" db="EMBL/GenBank/DDBJ databases">
        <authorList>
            <person name="Varghese N."/>
            <person name="Submissions S."/>
        </authorList>
    </citation>
    <scope>NUCLEOTIDE SEQUENCE [LARGE SCALE GENOMIC DNA]</scope>
    <source>
        <strain evidence="10">DSM 29961</strain>
    </source>
</reference>
<organism evidence="9 10">
    <name type="scientific">Spirosoma fluviale</name>
    <dbReference type="NCBI Taxonomy" id="1597977"/>
    <lineage>
        <taxon>Bacteria</taxon>
        <taxon>Pseudomonadati</taxon>
        <taxon>Bacteroidota</taxon>
        <taxon>Cytophagia</taxon>
        <taxon>Cytophagales</taxon>
        <taxon>Cytophagaceae</taxon>
        <taxon>Spirosoma</taxon>
    </lineage>
</organism>
<dbReference type="Pfam" id="PF00145">
    <property type="entry name" value="DNA_methylase"/>
    <property type="match status" value="1"/>
</dbReference>
<dbReference type="Gene3D" id="3.90.120.10">
    <property type="entry name" value="DNA Methylase, subunit A, domain 2"/>
    <property type="match status" value="1"/>
</dbReference>
<evidence type="ECO:0000313" key="9">
    <source>
        <dbReference type="EMBL" id="SOD78326.1"/>
    </source>
</evidence>